<dbReference type="EMBL" id="LBMM01017179">
    <property type="protein sequence ID" value="KMQ84178.1"/>
    <property type="molecule type" value="Genomic_DNA"/>
</dbReference>
<name>A0A0J7K172_LASNI</name>
<dbReference type="AlphaFoldDB" id="A0A0J7K172"/>
<comment type="caution">
    <text evidence="1">The sequence shown here is derived from an EMBL/GenBank/DDBJ whole genome shotgun (WGS) entry which is preliminary data.</text>
</comment>
<gene>
    <name evidence="1" type="ORF">RF55_18246</name>
</gene>
<dbReference type="OrthoDB" id="7700262at2759"/>
<evidence type="ECO:0000313" key="1">
    <source>
        <dbReference type="EMBL" id="KMQ84178.1"/>
    </source>
</evidence>
<proteinExistence type="predicted"/>
<organism evidence="1 2">
    <name type="scientific">Lasius niger</name>
    <name type="common">Black garden ant</name>
    <dbReference type="NCBI Taxonomy" id="67767"/>
    <lineage>
        <taxon>Eukaryota</taxon>
        <taxon>Metazoa</taxon>
        <taxon>Ecdysozoa</taxon>
        <taxon>Arthropoda</taxon>
        <taxon>Hexapoda</taxon>
        <taxon>Insecta</taxon>
        <taxon>Pterygota</taxon>
        <taxon>Neoptera</taxon>
        <taxon>Endopterygota</taxon>
        <taxon>Hymenoptera</taxon>
        <taxon>Apocrita</taxon>
        <taxon>Aculeata</taxon>
        <taxon>Formicoidea</taxon>
        <taxon>Formicidae</taxon>
        <taxon>Formicinae</taxon>
        <taxon>Lasius</taxon>
        <taxon>Lasius</taxon>
    </lineage>
</organism>
<evidence type="ECO:0000313" key="2">
    <source>
        <dbReference type="Proteomes" id="UP000036403"/>
    </source>
</evidence>
<protein>
    <submittedName>
        <fullName evidence="1">Uncharacterized protein</fullName>
    </submittedName>
</protein>
<dbReference type="Proteomes" id="UP000036403">
    <property type="component" value="Unassembled WGS sequence"/>
</dbReference>
<sequence length="73" mass="8385">MDYVTYVNSDPAKKRRWTSRQGIIKNVPTDISNEEIKKEVNNPFEIANVRHLNRKIINSSESDSTTMKGGYAK</sequence>
<dbReference type="PaxDb" id="67767-A0A0J7K172"/>
<reference evidence="1 2" key="1">
    <citation type="submission" date="2015-04" db="EMBL/GenBank/DDBJ databases">
        <title>Lasius niger genome sequencing.</title>
        <authorList>
            <person name="Konorov E.A."/>
            <person name="Nikitin M.A."/>
            <person name="Kirill M.V."/>
            <person name="Chang P."/>
        </authorList>
    </citation>
    <scope>NUCLEOTIDE SEQUENCE [LARGE SCALE GENOMIC DNA]</scope>
    <source>
        <tissue evidence="1">Whole</tissue>
    </source>
</reference>
<accession>A0A0J7K172</accession>
<keyword evidence="2" id="KW-1185">Reference proteome</keyword>